<feature type="domain" description="CRISPR type III-associated protein" evidence="2">
    <location>
        <begin position="29"/>
        <end position="190"/>
    </location>
</feature>
<evidence type="ECO:0000313" key="4">
    <source>
        <dbReference type="Proteomes" id="UP000280307"/>
    </source>
</evidence>
<gene>
    <name evidence="3" type="primary">cmr1</name>
    <name evidence="3" type="ORF">EI684_12505</name>
</gene>
<dbReference type="InterPro" id="IPR007522">
    <property type="entry name" value="CRISPR-assoc_prot_TM1795"/>
</dbReference>
<comment type="caution">
    <text evidence="3">The sequence shown here is derived from an EMBL/GenBank/DDBJ whole genome shotgun (WGS) entry which is preliminary data.</text>
</comment>
<dbReference type="InterPro" id="IPR005537">
    <property type="entry name" value="RAMP_III_fam"/>
</dbReference>
<reference evidence="3 4" key="1">
    <citation type="submission" date="2018-12" db="EMBL/GenBank/DDBJ databases">
        <title>Genome Sequence of Candidatus Viridilinea halotolerans isolated from saline sulfide-rich spring.</title>
        <authorList>
            <person name="Grouzdev D.S."/>
            <person name="Burganskaya E.I."/>
            <person name="Krutkina M.S."/>
            <person name="Sukhacheva M.V."/>
            <person name="Gorlenko V.M."/>
        </authorList>
    </citation>
    <scope>NUCLEOTIDE SEQUENCE [LARGE SCALE GENOMIC DNA]</scope>
    <source>
        <strain evidence="3">Chok-6</strain>
    </source>
</reference>
<sequence length="455" mass="49710">MGRTPPELTPPPLERKTDAPLVHLRSYDLIAPLFGGGVVPQQADPITVVRASEVRGHLRFWWRATRAGRYGRDGLAQMKQDEDRIWGSTSSQSLVHVEVRRLPDGAGVVVKSYSAAGRSIGLGDPRSPLSYGAFPLRGGNNSGLCFAVKFELAVTLPPKAQDQAEVLAALWAWETFGGLGARTRRGFGALQCVAVQGLSNAGPWLPPVSDAASVTRWLHEMLKHFVIDGEGPTGVPTLARQPVLRVGRGQQIERFAKNFEPKLRQILAGALPTPLPNKMLQGLVAWYYPIEQMKDFRQQRRRQPNGAPFGRSFWPEPDEIRRRTSGFKGKHSTPLSHTHKFPRAVFGLPIVFQFKDGLDQPNGARIDPPNTTLQGEQHDRLASRLILRPLACGDGRFASVATLLNAPALPGNGTLKLVGDQTSTPIDTTPLTRAEAAFSPLHGATDVIQAFLDTL</sequence>
<keyword evidence="1" id="KW-0051">Antiviral defense</keyword>
<dbReference type="EMBL" id="RSAS01000488">
    <property type="protein sequence ID" value="RRR70866.1"/>
    <property type="molecule type" value="Genomic_DNA"/>
</dbReference>
<dbReference type="AlphaFoldDB" id="A0A426TY99"/>
<dbReference type="Pfam" id="PF03787">
    <property type="entry name" value="RAMPs"/>
    <property type="match status" value="1"/>
</dbReference>
<protein>
    <submittedName>
        <fullName evidence="3">Type III-B CRISPR module RAMP protein Cmr1</fullName>
    </submittedName>
</protein>
<name>A0A426TY99_9CHLR</name>
<accession>A0A426TY99</accession>
<evidence type="ECO:0000259" key="2">
    <source>
        <dbReference type="Pfam" id="PF03787"/>
    </source>
</evidence>
<dbReference type="GO" id="GO:0051607">
    <property type="term" value="P:defense response to virus"/>
    <property type="evidence" value="ECO:0007669"/>
    <property type="project" value="UniProtKB-KW"/>
</dbReference>
<dbReference type="Proteomes" id="UP000280307">
    <property type="component" value="Unassembled WGS sequence"/>
</dbReference>
<proteinExistence type="predicted"/>
<organism evidence="3 4">
    <name type="scientific">Candidatus Viridilinea halotolerans</name>
    <dbReference type="NCBI Taxonomy" id="2491704"/>
    <lineage>
        <taxon>Bacteria</taxon>
        <taxon>Bacillati</taxon>
        <taxon>Chloroflexota</taxon>
        <taxon>Chloroflexia</taxon>
        <taxon>Chloroflexales</taxon>
        <taxon>Chloroflexineae</taxon>
        <taxon>Oscillochloridaceae</taxon>
        <taxon>Candidatus Viridilinea</taxon>
    </lineage>
</organism>
<dbReference type="NCBIfam" id="TIGR01894">
    <property type="entry name" value="cas_TM1795_cmr1"/>
    <property type="match status" value="1"/>
</dbReference>
<evidence type="ECO:0000256" key="1">
    <source>
        <dbReference type="ARBA" id="ARBA00023118"/>
    </source>
</evidence>
<evidence type="ECO:0000313" key="3">
    <source>
        <dbReference type="EMBL" id="RRR70866.1"/>
    </source>
</evidence>